<keyword evidence="2" id="KW-1185">Reference proteome</keyword>
<evidence type="ECO:0000313" key="1">
    <source>
        <dbReference type="EMBL" id="KAJ7751042.1"/>
    </source>
</evidence>
<organism evidence="1 2">
    <name type="scientific">Mycena metata</name>
    <dbReference type="NCBI Taxonomy" id="1033252"/>
    <lineage>
        <taxon>Eukaryota</taxon>
        <taxon>Fungi</taxon>
        <taxon>Dikarya</taxon>
        <taxon>Basidiomycota</taxon>
        <taxon>Agaricomycotina</taxon>
        <taxon>Agaricomycetes</taxon>
        <taxon>Agaricomycetidae</taxon>
        <taxon>Agaricales</taxon>
        <taxon>Marasmiineae</taxon>
        <taxon>Mycenaceae</taxon>
        <taxon>Mycena</taxon>
    </lineage>
</organism>
<dbReference type="Proteomes" id="UP001215598">
    <property type="component" value="Unassembled WGS sequence"/>
</dbReference>
<reference evidence="1" key="1">
    <citation type="submission" date="2023-03" db="EMBL/GenBank/DDBJ databases">
        <title>Massive genome expansion in bonnet fungi (Mycena s.s.) driven by repeated elements and novel gene families across ecological guilds.</title>
        <authorList>
            <consortium name="Lawrence Berkeley National Laboratory"/>
            <person name="Harder C.B."/>
            <person name="Miyauchi S."/>
            <person name="Viragh M."/>
            <person name="Kuo A."/>
            <person name="Thoen E."/>
            <person name="Andreopoulos B."/>
            <person name="Lu D."/>
            <person name="Skrede I."/>
            <person name="Drula E."/>
            <person name="Henrissat B."/>
            <person name="Morin E."/>
            <person name="Kohler A."/>
            <person name="Barry K."/>
            <person name="LaButti K."/>
            <person name="Morin E."/>
            <person name="Salamov A."/>
            <person name="Lipzen A."/>
            <person name="Mereny Z."/>
            <person name="Hegedus B."/>
            <person name="Baldrian P."/>
            <person name="Stursova M."/>
            <person name="Weitz H."/>
            <person name="Taylor A."/>
            <person name="Grigoriev I.V."/>
            <person name="Nagy L.G."/>
            <person name="Martin F."/>
            <person name="Kauserud H."/>
        </authorList>
    </citation>
    <scope>NUCLEOTIDE SEQUENCE</scope>
    <source>
        <strain evidence="1">CBHHK182m</strain>
    </source>
</reference>
<gene>
    <name evidence="1" type="ORF">B0H16DRAFT_837358</name>
</gene>
<evidence type="ECO:0000313" key="2">
    <source>
        <dbReference type="Proteomes" id="UP001215598"/>
    </source>
</evidence>
<dbReference type="EMBL" id="JARKIB010000063">
    <property type="protein sequence ID" value="KAJ7751042.1"/>
    <property type="molecule type" value="Genomic_DNA"/>
</dbReference>
<sequence length="71" mass="7856">MPPVSATRVLCRGAALKFFTVTSTAATYTTRRNVPPPTSHRVGARSQVMCPRLPSVSTRPDGGYRLRLFHR</sequence>
<proteinExistence type="predicted"/>
<dbReference type="AlphaFoldDB" id="A0AAD7IY91"/>
<comment type="caution">
    <text evidence="1">The sequence shown here is derived from an EMBL/GenBank/DDBJ whole genome shotgun (WGS) entry which is preliminary data.</text>
</comment>
<protein>
    <submittedName>
        <fullName evidence="1">Uncharacterized protein</fullName>
    </submittedName>
</protein>
<accession>A0AAD7IY91</accession>
<name>A0AAD7IY91_9AGAR</name>